<sequence length="264" mass="27855">MSYEPKLAQSIASNDVEGATVNGNHNNGNYNGGYHQGGGSVARFITPGGNPIDNSQPAFPVFHRKFANPSPLGLMGFAATTFVLSMYNVSARGVKTPNVVLGMALGYGGLVQLLAGMWEFASGNTFAATAFSSYGGFWLSFGAIYIPQLGIVTAYGDRKAELASALGIYLASWFIVTFIFFVATWKASIALSALFFFLDITFLLLMVGELTGKAGIHTAGGALGIVTAFIAFYIALAGLLTKDTSYFSLPVGDLSRPHAPKNSN</sequence>
<proteinExistence type="predicted"/>
<evidence type="ECO:0000313" key="2">
    <source>
        <dbReference type="Proteomes" id="UP001227268"/>
    </source>
</evidence>
<keyword evidence="2" id="KW-1185">Reference proteome</keyword>
<gene>
    <name evidence="1" type="ORF">QFC21_001284</name>
</gene>
<evidence type="ECO:0000313" key="1">
    <source>
        <dbReference type="EMBL" id="KAJ9106142.1"/>
    </source>
</evidence>
<protein>
    <submittedName>
        <fullName evidence="1">Uncharacterized protein</fullName>
    </submittedName>
</protein>
<organism evidence="1 2">
    <name type="scientific">Naganishia friedmannii</name>
    <dbReference type="NCBI Taxonomy" id="89922"/>
    <lineage>
        <taxon>Eukaryota</taxon>
        <taxon>Fungi</taxon>
        <taxon>Dikarya</taxon>
        <taxon>Basidiomycota</taxon>
        <taxon>Agaricomycotina</taxon>
        <taxon>Tremellomycetes</taxon>
        <taxon>Filobasidiales</taxon>
        <taxon>Filobasidiaceae</taxon>
        <taxon>Naganishia</taxon>
    </lineage>
</organism>
<name>A0ACC2W694_9TREE</name>
<dbReference type="EMBL" id="JASBWT010000003">
    <property type="protein sequence ID" value="KAJ9106142.1"/>
    <property type="molecule type" value="Genomic_DNA"/>
</dbReference>
<reference evidence="1" key="1">
    <citation type="submission" date="2023-04" db="EMBL/GenBank/DDBJ databases">
        <title>Draft Genome sequencing of Naganishia species isolated from polar environments using Oxford Nanopore Technology.</title>
        <authorList>
            <person name="Leo P."/>
            <person name="Venkateswaran K."/>
        </authorList>
    </citation>
    <scope>NUCLEOTIDE SEQUENCE</scope>
    <source>
        <strain evidence="1">MNA-CCFEE 5423</strain>
    </source>
</reference>
<accession>A0ACC2W694</accession>
<dbReference type="Proteomes" id="UP001227268">
    <property type="component" value="Unassembled WGS sequence"/>
</dbReference>
<comment type="caution">
    <text evidence="1">The sequence shown here is derived from an EMBL/GenBank/DDBJ whole genome shotgun (WGS) entry which is preliminary data.</text>
</comment>